<dbReference type="EMBL" id="CAIIXF020000012">
    <property type="protein sequence ID" value="CAH1802013.1"/>
    <property type="molecule type" value="Genomic_DNA"/>
</dbReference>
<evidence type="ECO:0000256" key="7">
    <source>
        <dbReference type="SAM" id="Phobius"/>
    </source>
</evidence>
<comment type="subcellular location">
    <subcellularLocation>
        <location evidence="1">Membrane</location>
        <topology evidence="1">Multi-pass membrane protein</topology>
    </subcellularLocation>
</comment>
<dbReference type="OrthoDB" id="28755at2759"/>
<feature type="transmembrane region" description="Helical" evidence="7">
    <location>
        <begin position="217"/>
        <end position="236"/>
    </location>
</feature>
<feature type="transmembrane region" description="Helical" evidence="7">
    <location>
        <begin position="524"/>
        <end position="543"/>
    </location>
</feature>
<name>A0A8S4Q746_OWEFU</name>
<feature type="transmembrane region" description="Helical" evidence="7">
    <location>
        <begin position="257"/>
        <end position="277"/>
    </location>
</feature>
<dbReference type="SUPFAM" id="SSF103473">
    <property type="entry name" value="MFS general substrate transporter"/>
    <property type="match status" value="1"/>
</dbReference>
<dbReference type="InterPro" id="IPR036259">
    <property type="entry name" value="MFS_trans_sf"/>
</dbReference>
<evidence type="ECO:0000256" key="4">
    <source>
        <dbReference type="ARBA" id="ARBA00022989"/>
    </source>
</evidence>
<dbReference type="PANTHER" id="PTHR19432:SF35">
    <property type="entry name" value="SOLUTE CARRIER FAMILY 45 MEMBER 3 ISOFORM X1"/>
    <property type="match status" value="1"/>
</dbReference>
<feature type="transmembrane region" description="Helical" evidence="7">
    <location>
        <begin position="555"/>
        <end position="573"/>
    </location>
</feature>
<dbReference type="Pfam" id="PF07690">
    <property type="entry name" value="MFS_1"/>
    <property type="match status" value="1"/>
</dbReference>
<dbReference type="AlphaFoldDB" id="A0A8S4Q746"/>
<feature type="transmembrane region" description="Helical" evidence="7">
    <location>
        <begin position="657"/>
        <end position="681"/>
    </location>
</feature>
<organism evidence="8 9">
    <name type="scientific">Owenia fusiformis</name>
    <name type="common">Polychaete worm</name>
    <dbReference type="NCBI Taxonomy" id="6347"/>
    <lineage>
        <taxon>Eukaryota</taxon>
        <taxon>Metazoa</taxon>
        <taxon>Spiralia</taxon>
        <taxon>Lophotrochozoa</taxon>
        <taxon>Annelida</taxon>
        <taxon>Polychaeta</taxon>
        <taxon>Sedentaria</taxon>
        <taxon>Canalipalpata</taxon>
        <taxon>Sabellida</taxon>
        <taxon>Oweniida</taxon>
        <taxon>Oweniidae</taxon>
        <taxon>Owenia</taxon>
    </lineage>
</organism>
<protein>
    <submittedName>
        <fullName evidence="8">Uncharacterized protein</fullName>
    </submittedName>
</protein>
<comment type="similarity">
    <text evidence="6">Belongs to the glycoside-pentoside-hexuronide (GPH) cation symporter transporter (TC 2.A.2) family.</text>
</comment>
<proteinExistence type="inferred from homology"/>
<evidence type="ECO:0000256" key="3">
    <source>
        <dbReference type="ARBA" id="ARBA00022692"/>
    </source>
</evidence>
<feature type="transmembrane region" description="Helical" evidence="7">
    <location>
        <begin position="579"/>
        <end position="601"/>
    </location>
</feature>
<keyword evidence="5 7" id="KW-0472">Membrane</keyword>
<evidence type="ECO:0000256" key="1">
    <source>
        <dbReference type="ARBA" id="ARBA00004141"/>
    </source>
</evidence>
<evidence type="ECO:0000256" key="2">
    <source>
        <dbReference type="ARBA" id="ARBA00022448"/>
    </source>
</evidence>
<evidence type="ECO:0000313" key="8">
    <source>
        <dbReference type="EMBL" id="CAH1802013.1"/>
    </source>
</evidence>
<dbReference type="Proteomes" id="UP000749559">
    <property type="component" value="Unassembled WGS sequence"/>
</dbReference>
<accession>A0A8S4Q746</accession>
<keyword evidence="9" id="KW-1185">Reference proteome</keyword>
<feature type="transmembrane region" description="Helical" evidence="7">
    <location>
        <begin position="92"/>
        <end position="115"/>
    </location>
</feature>
<feature type="transmembrane region" description="Helical" evidence="7">
    <location>
        <begin position="159"/>
        <end position="177"/>
    </location>
</feature>
<gene>
    <name evidence="8" type="ORF">OFUS_LOCUS25738</name>
</gene>
<evidence type="ECO:0000256" key="6">
    <source>
        <dbReference type="ARBA" id="ARBA00038193"/>
    </source>
</evidence>
<feature type="transmembrane region" description="Helical" evidence="7">
    <location>
        <begin position="472"/>
        <end position="492"/>
    </location>
</feature>
<keyword evidence="3 7" id="KW-0812">Transmembrane</keyword>
<dbReference type="PANTHER" id="PTHR19432">
    <property type="entry name" value="SUGAR TRANSPORTER"/>
    <property type="match status" value="1"/>
</dbReference>
<keyword evidence="2" id="KW-0813">Transport</keyword>
<dbReference type="InterPro" id="IPR011701">
    <property type="entry name" value="MFS"/>
</dbReference>
<dbReference type="CDD" id="cd17313">
    <property type="entry name" value="MFS_SLC45_SUC"/>
    <property type="match status" value="1"/>
</dbReference>
<dbReference type="GO" id="GO:0016020">
    <property type="term" value="C:membrane"/>
    <property type="evidence" value="ECO:0007669"/>
    <property type="project" value="UniProtKB-SubCell"/>
</dbReference>
<reference evidence="8" key="1">
    <citation type="submission" date="2022-03" db="EMBL/GenBank/DDBJ databases">
        <authorList>
            <person name="Martin C."/>
        </authorList>
    </citation>
    <scope>NUCLEOTIDE SEQUENCE</scope>
</reference>
<comment type="caution">
    <text evidence="8">The sequence shown here is derived from an EMBL/GenBank/DDBJ whole genome shotgun (WGS) entry which is preliminary data.</text>
</comment>
<feature type="transmembrane region" description="Helical" evidence="7">
    <location>
        <begin position="297"/>
        <end position="316"/>
    </location>
</feature>
<dbReference type="FunFam" id="1.20.1250.20:FF:000493">
    <property type="entry name" value="proton-associated sugar transporter A"/>
    <property type="match status" value="1"/>
</dbReference>
<feature type="transmembrane region" description="Helical" evidence="7">
    <location>
        <begin position="121"/>
        <end position="139"/>
    </location>
</feature>
<keyword evidence="4 7" id="KW-1133">Transmembrane helix</keyword>
<dbReference type="GO" id="GO:0008506">
    <property type="term" value="F:sucrose:proton symporter activity"/>
    <property type="evidence" value="ECO:0007669"/>
    <property type="project" value="TreeGrafter"/>
</dbReference>
<sequence>MMENNVTLVRIRRMDDDGRIMSSMEKNINDNNVKIHQASTPISIITDTQLHKVNADLAIMDCDATSPKVQNELFNPQGPYKTHRTRFQLMRLSAAVCGIEFCYAAESAFVGPILLSIGMPITYMSLVWCCSPLLGFFIVPLLGSMSDRCTCSLGRRRPFVLALSVGILSGLILVPHGKAIAEYLDPPDPPGNETLLTSNITINGTIPTTYDQGTDSLYLTSIILTSIGAIVLDFSSDASQPSCRAYMLDVTHRDEHSAGLSSFTIFAGLGGTLGYIIGGIDWGSLTGNDSFISGQVAFVYAAVMVIYLACMIVTVTSSKEETFQRIVNPNETFEHLNKVISQNTANSCVFSTDNGTTHQNDKKITNSDNAIDNKAFIPDEDANVELSNGSMENGGHKVSEIVLKVGLNPKHLDKHNSTKSMTTANNTLEIATNNNIEHDIGSVADAEINTEPNEEQSIKMYLKTIIKMPKSLVILCLTNLFCWMSLLSYALYFTSFVGQSVYGGDPTAPEGSEKLALFMEGVQMGSWGMALYSLSCSFYSLIIEKLVRRFGAKPVYVMSQLVCTVGMMIMAIVRHPVAVIALSPTPGVMYATLSTMPFILVDHYHVNDKFTNIESNPSKRQTRGLGTDIAVVSSMVFYAQLLISGSMGAIIEAVDSTIVPVIASSLFSLCGAISATQVMYLNL</sequence>
<evidence type="ECO:0000313" key="9">
    <source>
        <dbReference type="Proteomes" id="UP000749559"/>
    </source>
</evidence>
<dbReference type="Gene3D" id="1.20.1250.20">
    <property type="entry name" value="MFS general substrate transporter like domains"/>
    <property type="match status" value="2"/>
</dbReference>
<evidence type="ECO:0000256" key="5">
    <source>
        <dbReference type="ARBA" id="ARBA00023136"/>
    </source>
</evidence>
<feature type="transmembrane region" description="Helical" evidence="7">
    <location>
        <begin position="629"/>
        <end position="651"/>
    </location>
</feature>